<evidence type="ECO:0000313" key="3">
    <source>
        <dbReference type="Proteomes" id="UP000295388"/>
    </source>
</evidence>
<feature type="transmembrane region" description="Helical" evidence="1">
    <location>
        <begin position="99"/>
        <end position="122"/>
    </location>
</feature>
<evidence type="ECO:0000256" key="1">
    <source>
        <dbReference type="SAM" id="Phobius"/>
    </source>
</evidence>
<proteinExistence type="predicted"/>
<organism evidence="2 3">
    <name type="scientific">Kribbella caucasensis</name>
    <dbReference type="NCBI Taxonomy" id="2512215"/>
    <lineage>
        <taxon>Bacteria</taxon>
        <taxon>Bacillati</taxon>
        <taxon>Actinomycetota</taxon>
        <taxon>Actinomycetes</taxon>
        <taxon>Propionibacteriales</taxon>
        <taxon>Kribbellaceae</taxon>
        <taxon>Kribbella</taxon>
    </lineage>
</organism>
<feature type="transmembrane region" description="Helical" evidence="1">
    <location>
        <begin position="261"/>
        <end position="282"/>
    </location>
</feature>
<keyword evidence="1" id="KW-0472">Membrane</keyword>
<feature type="transmembrane region" description="Helical" evidence="1">
    <location>
        <begin position="229"/>
        <end position="249"/>
    </location>
</feature>
<comment type="caution">
    <text evidence="2">The sequence shown here is derived from an EMBL/GenBank/DDBJ whole genome shotgun (WGS) entry which is preliminary data.</text>
</comment>
<sequence>MNTAAVPFTPARTESMLTQLAGKETARYARHPLFLVGVVLVASSSIGKPDGFSSSLGNVIAPAAGLGVIGLLVMASLTRTSDQVATAAGTVAVSERTRTMALVCAMIVPFTAGLIWLLWAIWAYRHWPPAANGAPFGGVSDGWAYANLIALGLIPSLGGPVLGLLLARWVPRRGAAPLFAVLVVAETIIMQGLFEPLRYARLVAPWTYFTGPYGVPGDADRIMILTGSPHWYCVYLLALCALGVVLALLHDREHPRNRLFVALGVIAAVAVITCVLAITTGVQDVMINPLPSGLS</sequence>
<accession>A0A4R6KMM5</accession>
<name>A0A4R6KMM5_9ACTN</name>
<dbReference type="Proteomes" id="UP000295388">
    <property type="component" value="Unassembled WGS sequence"/>
</dbReference>
<dbReference type="RefSeq" id="WP_133799786.1">
    <property type="nucleotide sequence ID" value="NZ_SNWQ01000004.1"/>
</dbReference>
<keyword evidence="1" id="KW-1133">Transmembrane helix</keyword>
<gene>
    <name evidence="2" type="ORF">EV643_10478</name>
</gene>
<evidence type="ECO:0008006" key="4">
    <source>
        <dbReference type="Google" id="ProtNLM"/>
    </source>
</evidence>
<keyword evidence="1" id="KW-0812">Transmembrane</keyword>
<feature type="transmembrane region" description="Helical" evidence="1">
    <location>
        <begin position="142"/>
        <end position="167"/>
    </location>
</feature>
<dbReference type="OrthoDB" id="4862968at2"/>
<evidence type="ECO:0000313" key="2">
    <source>
        <dbReference type="EMBL" id="TDO50585.1"/>
    </source>
</evidence>
<protein>
    <recommendedName>
        <fullName evidence="4">ABC-2 type transport system permease protein</fullName>
    </recommendedName>
</protein>
<dbReference type="EMBL" id="SNWQ01000004">
    <property type="protein sequence ID" value="TDO50585.1"/>
    <property type="molecule type" value="Genomic_DNA"/>
</dbReference>
<feature type="transmembrane region" description="Helical" evidence="1">
    <location>
        <begin position="59"/>
        <end position="78"/>
    </location>
</feature>
<feature type="transmembrane region" description="Helical" evidence="1">
    <location>
        <begin position="174"/>
        <end position="194"/>
    </location>
</feature>
<reference evidence="2 3" key="1">
    <citation type="submission" date="2019-03" db="EMBL/GenBank/DDBJ databases">
        <title>Genomic Encyclopedia of Type Strains, Phase III (KMG-III): the genomes of soil and plant-associated and newly described type strains.</title>
        <authorList>
            <person name="Whitman W."/>
        </authorList>
    </citation>
    <scope>NUCLEOTIDE SEQUENCE [LARGE SCALE GENOMIC DNA]</scope>
    <source>
        <strain evidence="2 3">VKM Ac-2527</strain>
    </source>
</reference>
<dbReference type="AlphaFoldDB" id="A0A4R6KMM5"/>
<keyword evidence="3" id="KW-1185">Reference proteome</keyword>